<dbReference type="InterPro" id="IPR007531">
    <property type="entry name" value="Dysbindin"/>
</dbReference>
<sequence>MKRGYGGVAIIWKKEINENIKELIDGGNRIQAIHIQQGDKPICLINVYMPSDSKNADIEYKDTLAQIDEMIEKYKDTHEIIVCGDMNGSLDRSSTPHDKILKTFCKEKCIGNTEKCPVKETFYHQNGMSKGQIDYFLFKSNSEIINKIRQIDVLDTDPENTSDHVPVILTLNSQLKKVREKATTIIAKPKWTDCDHQIYKEVINKDLPKLMQKSKGIIEQDIRNLEKLLHKAGEAAIPKYRRKIKIKSKGKAIWNEQIDKASKQSKNAYKVWRQHGAPQERSNELKIKMTAAKRILRKAQRQAYASQRQSTAGKIMKASNADTKLFYKLINMQRKTPLTNTKILKLNEKTAEDGPSIMNIWQEHFQQLATPTIEENFDTEKLELVEIQNNIIESIEREKGKLWILLRNLYKGMSIKVKWEGQCTEDVMVLQGIQQGAKLSTTLYKCYNNVILDSILKSGLGACIGDIQVPAPTCADDIAVLANSTADAQGILDIVQHHTSRDLVKINPTKSEAVLYNAKGSNISTLKFEDNDINITNETKHLGIKRNEQNRANISERIRTGRATIYSLLGAGLHVRRGFSPMVAYKLWRTYAVPRSIYGLEVMNLLAKEKDMLELAERKILRQIQGLPNNTANMAVYTLVGAEPIAITLDKNVLTFFMNIVRNSGTIECEILRRQIAFSDQRGKDFINRVEKTLSKYNLKSSSYYIENPLNKIEWKRLVGIKIKEYWKNECHNEKMEKTSLKYIEIQNNPLNEAHNIWKSVKNNSKDVKAGEIKARISTQTYIFQAKRAKFDPKVNPIFYHVTHHVTVQNGRRKTLKENNKKTTMSVFKSIAAGFKSITSRDTVKQDIPIGVSKSTVNFDAGAELLDSYQEIWKELHDNCQQNARRAEDSDSQITELYIRYDRQQEMMSQLHESLVSLPILVSHLQQATDLLASLEGEYEKVNTALINLEDVIEEKELMNAQFIDTQKLSGYNQRKQDELENCKVQLARDHAKKIHDYEKRKKNIQKEREEAFQDAFEDDLDYFKTYGRLDKVSVTSSEGSKKVDIADFSFEEEDDALDEFLGSTEVTPGNENLTESFEETENVFSEDDYIPKLDEESDLIKSGDTATSDSDVENRQANIVEQQNSIQTWINNSSPKEKGSGEGQETKNNSTNSGDEKTGQESDALEKTEKNKDGSAEDS</sequence>
<feature type="compositionally biased region" description="Polar residues" evidence="3">
    <location>
        <begin position="1105"/>
        <end position="1135"/>
    </location>
</feature>
<dbReference type="PANTHER" id="PTHR16294:SF6">
    <property type="entry name" value="DYNAMIN N-TERMINAL DOMAIN-CONTAINING PROTEIN"/>
    <property type="match status" value="1"/>
</dbReference>
<dbReference type="Pfam" id="PF00078">
    <property type="entry name" value="RVT_1"/>
    <property type="match status" value="1"/>
</dbReference>
<feature type="domain" description="Reverse transcriptase" evidence="4">
    <location>
        <begin position="406"/>
        <end position="543"/>
    </location>
</feature>
<dbReference type="GO" id="GO:0003824">
    <property type="term" value="F:catalytic activity"/>
    <property type="evidence" value="ECO:0007669"/>
    <property type="project" value="InterPro"/>
</dbReference>
<feature type="region of interest" description="Disordered" evidence="3">
    <location>
        <begin position="1063"/>
        <end position="1180"/>
    </location>
</feature>
<evidence type="ECO:0000256" key="3">
    <source>
        <dbReference type="SAM" id="MobiDB-lite"/>
    </source>
</evidence>
<dbReference type="EMBL" id="CAJPWZ010000975">
    <property type="protein sequence ID" value="CAG2204697.1"/>
    <property type="molecule type" value="Genomic_DNA"/>
</dbReference>
<protein>
    <submittedName>
        <fullName evidence="5">DTNBP1</fullName>
    </submittedName>
</protein>
<comment type="caution">
    <text evidence="5">The sequence shown here is derived from an EMBL/GenBank/DDBJ whole genome shotgun (WGS) entry which is preliminary data.</text>
</comment>
<gene>
    <name evidence="5" type="ORF">MEDL_19126</name>
</gene>
<organism evidence="5 6">
    <name type="scientific">Mytilus edulis</name>
    <name type="common">Blue mussel</name>
    <dbReference type="NCBI Taxonomy" id="6550"/>
    <lineage>
        <taxon>Eukaryota</taxon>
        <taxon>Metazoa</taxon>
        <taxon>Spiralia</taxon>
        <taxon>Lophotrochozoa</taxon>
        <taxon>Mollusca</taxon>
        <taxon>Bivalvia</taxon>
        <taxon>Autobranchia</taxon>
        <taxon>Pteriomorphia</taxon>
        <taxon>Mytilida</taxon>
        <taxon>Mytiloidea</taxon>
        <taxon>Mytilidae</taxon>
        <taxon>Mytilinae</taxon>
        <taxon>Mytilus</taxon>
    </lineage>
</organism>
<dbReference type="OrthoDB" id="2445127at2759"/>
<feature type="coiled-coil region" evidence="2">
    <location>
        <begin position="988"/>
        <end position="1015"/>
    </location>
</feature>
<evidence type="ECO:0000256" key="2">
    <source>
        <dbReference type="SAM" id="Coils"/>
    </source>
</evidence>
<proteinExistence type="inferred from homology"/>
<dbReference type="AlphaFoldDB" id="A0A8S3R964"/>
<comment type="similarity">
    <text evidence="1">Belongs to the dysbindin family.</text>
</comment>
<dbReference type="Proteomes" id="UP000683360">
    <property type="component" value="Unassembled WGS sequence"/>
</dbReference>
<dbReference type="Gene3D" id="3.60.10.10">
    <property type="entry name" value="Endonuclease/exonuclease/phosphatase"/>
    <property type="match status" value="1"/>
</dbReference>
<dbReference type="GO" id="GO:0005737">
    <property type="term" value="C:cytoplasm"/>
    <property type="evidence" value="ECO:0007669"/>
    <property type="project" value="InterPro"/>
</dbReference>
<evidence type="ECO:0000313" key="6">
    <source>
        <dbReference type="Proteomes" id="UP000683360"/>
    </source>
</evidence>
<name>A0A8S3R964_MYTED</name>
<keyword evidence="6" id="KW-1185">Reference proteome</keyword>
<dbReference type="SUPFAM" id="SSF56219">
    <property type="entry name" value="DNase I-like"/>
    <property type="match status" value="1"/>
</dbReference>
<feature type="compositionally biased region" description="Acidic residues" evidence="3">
    <location>
        <begin position="1077"/>
        <end position="1089"/>
    </location>
</feature>
<feature type="compositionally biased region" description="Basic and acidic residues" evidence="3">
    <location>
        <begin position="1155"/>
        <end position="1180"/>
    </location>
</feature>
<dbReference type="InterPro" id="IPR000477">
    <property type="entry name" value="RT_dom"/>
</dbReference>
<evidence type="ECO:0000259" key="4">
    <source>
        <dbReference type="Pfam" id="PF00078"/>
    </source>
</evidence>
<keyword evidence="2" id="KW-0175">Coiled coil</keyword>
<evidence type="ECO:0000313" key="5">
    <source>
        <dbReference type="EMBL" id="CAG2204697.1"/>
    </source>
</evidence>
<accession>A0A8S3R964</accession>
<dbReference type="PANTHER" id="PTHR16294">
    <property type="entry name" value="DYSTROBREVIN BINDING PROTEIN 1 DYSBINDIN"/>
    <property type="match status" value="1"/>
</dbReference>
<feature type="coiled-coil region" evidence="2">
    <location>
        <begin position="925"/>
        <end position="952"/>
    </location>
</feature>
<feature type="compositionally biased region" description="Basic and acidic residues" evidence="3">
    <location>
        <begin position="1090"/>
        <end position="1102"/>
    </location>
</feature>
<dbReference type="InterPro" id="IPR036691">
    <property type="entry name" value="Endo/exonu/phosph_ase_sf"/>
</dbReference>
<feature type="compositionally biased region" description="Polar residues" evidence="3">
    <location>
        <begin position="1065"/>
        <end position="1076"/>
    </location>
</feature>
<reference evidence="5" key="1">
    <citation type="submission" date="2021-03" db="EMBL/GenBank/DDBJ databases">
        <authorList>
            <person name="Bekaert M."/>
        </authorList>
    </citation>
    <scope>NUCLEOTIDE SEQUENCE</scope>
</reference>
<evidence type="ECO:0000256" key="1">
    <source>
        <dbReference type="ARBA" id="ARBA00008686"/>
    </source>
</evidence>